<dbReference type="InterPro" id="IPR036259">
    <property type="entry name" value="MFS_trans_sf"/>
</dbReference>
<evidence type="ECO:0000256" key="1">
    <source>
        <dbReference type="ARBA" id="ARBA00022692"/>
    </source>
</evidence>
<dbReference type="GO" id="GO:0005886">
    <property type="term" value="C:plasma membrane"/>
    <property type="evidence" value="ECO:0007669"/>
    <property type="project" value="TreeGrafter"/>
</dbReference>
<evidence type="ECO:0000313" key="5">
    <source>
        <dbReference type="EMBL" id="RWR20452.1"/>
    </source>
</evidence>
<comment type="caution">
    <text evidence="5">The sequence shown here is derived from an EMBL/GenBank/DDBJ whole genome shotgun (WGS) entry which is preliminary data.</text>
</comment>
<reference evidence="5 6" key="2">
    <citation type="submission" date="2019-01" db="EMBL/GenBank/DDBJ databases">
        <authorList>
            <person name="Li Y."/>
        </authorList>
    </citation>
    <scope>NUCLEOTIDE SEQUENCE [LARGE SCALE GENOMIC DNA]</scope>
    <source>
        <strain evidence="5 6">SK2B-1</strain>
    </source>
</reference>
<evidence type="ECO:0000256" key="4">
    <source>
        <dbReference type="SAM" id="Phobius"/>
    </source>
</evidence>
<organism evidence="5 6">
    <name type="scientific">Paenirhodobacter populi</name>
    <dbReference type="NCBI Taxonomy" id="2306993"/>
    <lineage>
        <taxon>Bacteria</taxon>
        <taxon>Pseudomonadati</taxon>
        <taxon>Pseudomonadota</taxon>
        <taxon>Alphaproteobacteria</taxon>
        <taxon>Rhodobacterales</taxon>
        <taxon>Rhodobacter group</taxon>
        <taxon>Paenirhodobacter</taxon>
    </lineage>
</organism>
<evidence type="ECO:0008006" key="7">
    <source>
        <dbReference type="Google" id="ProtNLM"/>
    </source>
</evidence>
<sequence>MHGDSGRAAVVRGMGAGRTFVLAAVACALTVLAMITAETPGGWIALRFLTGIAIAAIFTLPEAWVGQLAPEGSHGRSFALSALMARVALVLAPLTPQILAIKGPGLFILSAAGAVAACVPILLAPAVRPKGKPVVLSAERMGLRLMLRGVPTATLGCAASGLPGGPVFTFAPLFGSVAIHSTMRLTHSSRGIT</sequence>
<dbReference type="Proteomes" id="UP000284476">
    <property type="component" value="Unassembled WGS sequence"/>
</dbReference>
<dbReference type="AlphaFoldDB" id="A0A443JIQ4"/>
<proteinExistence type="predicted"/>
<feature type="transmembrane region" description="Helical" evidence="4">
    <location>
        <begin position="105"/>
        <end position="124"/>
    </location>
</feature>
<dbReference type="SUPFAM" id="SSF103473">
    <property type="entry name" value="MFS general substrate transporter"/>
    <property type="match status" value="1"/>
</dbReference>
<feature type="transmembrane region" description="Helical" evidence="4">
    <location>
        <begin position="77"/>
        <end position="99"/>
    </location>
</feature>
<dbReference type="EMBL" id="SAUZ01000012">
    <property type="protein sequence ID" value="RWR20452.1"/>
    <property type="molecule type" value="Genomic_DNA"/>
</dbReference>
<keyword evidence="2 4" id="KW-1133">Transmembrane helix</keyword>
<dbReference type="Gene3D" id="1.20.1250.20">
    <property type="entry name" value="MFS general substrate transporter like domains"/>
    <property type="match status" value="1"/>
</dbReference>
<reference evidence="5 6" key="1">
    <citation type="submission" date="2019-01" db="EMBL/GenBank/DDBJ databases">
        <title>Sinorhodobacter populi sp. nov. isolated from the symptomatic bark tissue of Populus euramericana canker.</title>
        <authorList>
            <person name="Xu G."/>
        </authorList>
    </citation>
    <scope>NUCLEOTIDE SEQUENCE [LARGE SCALE GENOMIC DNA]</scope>
    <source>
        <strain evidence="5 6">SK2B-1</strain>
    </source>
</reference>
<dbReference type="PANTHER" id="PTHR23521:SF2">
    <property type="entry name" value="TRANSPORTER MFS SUPERFAMILY"/>
    <property type="match status" value="1"/>
</dbReference>
<feature type="transmembrane region" description="Helical" evidence="4">
    <location>
        <begin position="43"/>
        <end position="65"/>
    </location>
</feature>
<dbReference type="InterPro" id="IPR011701">
    <property type="entry name" value="MFS"/>
</dbReference>
<keyword evidence="3 4" id="KW-0472">Membrane</keyword>
<dbReference type="RefSeq" id="WP_128208934.1">
    <property type="nucleotide sequence ID" value="NZ_JBHRSO010000019.1"/>
</dbReference>
<dbReference type="GO" id="GO:0022857">
    <property type="term" value="F:transmembrane transporter activity"/>
    <property type="evidence" value="ECO:0007669"/>
    <property type="project" value="InterPro"/>
</dbReference>
<evidence type="ECO:0000313" key="6">
    <source>
        <dbReference type="Proteomes" id="UP000284476"/>
    </source>
</evidence>
<dbReference type="Pfam" id="PF07690">
    <property type="entry name" value="MFS_1"/>
    <property type="match status" value="1"/>
</dbReference>
<keyword evidence="1 4" id="KW-0812">Transmembrane</keyword>
<dbReference type="PANTHER" id="PTHR23521">
    <property type="entry name" value="TRANSPORTER MFS SUPERFAMILY"/>
    <property type="match status" value="1"/>
</dbReference>
<evidence type="ECO:0000256" key="2">
    <source>
        <dbReference type="ARBA" id="ARBA00022989"/>
    </source>
</evidence>
<evidence type="ECO:0000256" key="3">
    <source>
        <dbReference type="ARBA" id="ARBA00023136"/>
    </source>
</evidence>
<gene>
    <name evidence="5" type="ORF">D2T30_11200</name>
</gene>
<protein>
    <recommendedName>
        <fullName evidence="7">MFS transporter</fullName>
    </recommendedName>
</protein>
<feature type="transmembrane region" description="Helical" evidence="4">
    <location>
        <begin position="20"/>
        <end position="37"/>
    </location>
</feature>
<name>A0A443JIQ4_9RHOB</name>
<accession>A0A443JIQ4</accession>